<dbReference type="Pfam" id="PF13450">
    <property type="entry name" value="NAD_binding_8"/>
    <property type="match status" value="1"/>
</dbReference>
<dbReference type="PANTHER" id="PTHR42923:SF26">
    <property type="entry name" value="FMN REDUCTASE LOT6, PUTATIVE (AFU_ORTHOLOGUE AFUA_7G06600)-RELATED"/>
    <property type="match status" value="1"/>
</dbReference>
<dbReference type="VEuPathDB" id="FungiDB:CDV56_102378"/>
<sequence length="277" mass="29880">MHRILSVVSLSACLLASTAVASTTSSTFDLGRFNPQDIITRDVAVIGGGSAGTYSAISLKDKGKSVIVIEKKDRIGGHTETYIDPATGTTIDMGVMIFHNITIVKHYFRRFDIPLANAPGFFQLLRNYDFRTGKEITLSFTPSAAEVAAALTTYAAQLSKYPGLNDGVFLPNPVPEELYMPFGDFVQKYGPMGCIGLNSGYLPRFLHAAWSSSSGSRQSSYAAPLPDNTSIHLSQAVSDSQLSGKQQGYLVYVYPSRLPFVVPFPTTAASPQYIANA</sequence>
<organism evidence="2 3">
    <name type="scientific">Aspergillus thermomutatus</name>
    <name type="common">Neosartorya pseudofischeri</name>
    <dbReference type="NCBI Taxonomy" id="41047"/>
    <lineage>
        <taxon>Eukaryota</taxon>
        <taxon>Fungi</taxon>
        <taxon>Dikarya</taxon>
        <taxon>Ascomycota</taxon>
        <taxon>Pezizomycotina</taxon>
        <taxon>Eurotiomycetes</taxon>
        <taxon>Eurotiomycetidae</taxon>
        <taxon>Eurotiales</taxon>
        <taxon>Aspergillaceae</taxon>
        <taxon>Aspergillus</taxon>
        <taxon>Aspergillus subgen. Fumigati</taxon>
    </lineage>
</organism>
<keyword evidence="1" id="KW-0732">Signal</keyword>
<accession>A0A397GKL4</accession>
<reference evidence="2" key="1">
    <citation type="submission" date="2018-08" db="EMBL/GenBank/DDBJ databases">
        <title>Draft genome sequence of azole-resistant Aspergillus thermomutatus (Neosartorya pseudofischeri) strain HMR AF 39, isolated from a human nasal aspirate.</title>
        <authorList>
            <person name="Parent-Michaud M."/>
            <person name="Dufresne P.J."/>
            <person name="Fournier E."/>
            <person name="Martineau C."/>
            <person name="Moreira S."/>
            <person name="Perkins V."/>
            <person name="De Repentigny L."/>
            <person name="Dufresne S.F."/>
        </authorList>
    </citation>
    <scope>NUCLEOTIDE SEQUENCE [LARGE SCALE GENOMIC DNA]</scope>
    <source>
        <strain evidence="2">HMR AF 39</strain>
    </source>
</reference>
<dbReference type="GO" id="GO:0016491">
    <property type="term" value="F:oxidoreductase activity"/>
    <property type="evidence" value="ECO:0007669"/>
    <property type="project" value="TreeGrafter"/>
</dbReference>
<evidence type="ECO:0000313" key="3">
    <source>
        <dbReference type="Proteomes" id="UP000215305"/>
    </source>
</evidence>
<feature type="signal peptide" evidence="1">
    <location>
        <begin position="1"/>
        <end position="21"/>
    </location>
</feature>
<comment type="caution">
    <text evidence="2">The sequence shown here is derived from an EMBL/GenBank/DDBJ whole genome shotgun (WGS) entry which is preliminary data.</text>
</comment>
<dbReference type="SUPFAM" id="SSF51905">
    <property type="entry name" value="FAD/NAD(P)-binding domain"/>
    <property type="match status" value="1"/>
</dbReference>
<dbReference type="AlphaFoldDB" id="A0A397GKL4"/>
<dbReference type="RefSeq" id="XP_026612920.1">
    <property type="nucleotide sequence ID" value="XM_026755997.1"/>
</dbReference>
<feature type="chain" id="PRO_5017341681" evidence="1">
    <location>
        <begin position="22"/>
        <end position="277"/>
    </location>
</feature>
<dbReference type="InterPro" id="IPR050464">
    <property type="entry name" value="Zeta_carotene_desat/Oxidored"/>
</dbReference>
<keyword evidence="3" id="KW-1185">Reference proteome</keyword>
<dbReference type="Gene3D" id="3.50.50.60">
    <property type="entry name" value="FAD/NAD(P)-binding domain"/>
    <property type="match status" value="1"/>
</dbReference>
<dbReference type="OrthoDB" id="68575at2759"/>
<dbReference type="STRING" id="41047.A0A397GKL4"/>
<dbReference type="InterPro" id="IPR036188">
    <property type="entry name" value="FAD/NAD-bd_sf"/>
</dbReference>
<dbReference type="PANTHER" id="PTHR42923">
    <property type="entry name" value="PROTOPORPHYRINOGEN OXIDASE"/>
    <property type="match status" value="1"/>
</dbReference>
<protein>
    <submittedName>
        <fullName evidence="2">Uncharacterized protein</fullName>
    </submittedName>
</protein>
<dbReference type="GeneID" id="38124352"/>
<evidence type="ECO:0000256" key="1">
    <source>
        <dbReference type="SAM" id="SignalP"/>
    </source>
</evidence>
<dbReference type="Proteomes" id="UP000215305">
    <property type="component" value="Unassembled WGS sequence"/>
</dbReference>
<evidence type="ECO:0000313" key="2">
    <source>
        <dbReference type="EMBL" id="RHZ51077.1"/>
    </source>
</evidence>
<gene>
    <name evidence="2" type="ORF">CDV56_102378</name>
</gene>
<proteinExistence type="predicted"/>
<dbReference type="EMBL" id="NKHU02000151">
    <property type="protein sequence ID" value="RHZ51077.1"/>
    <property type="molecule type" value="Genomic_DNA"/>
</dbReference>
<name>A0A397GKL4_ASPTH</name>